<dbReference type="RefSeq" id="WP_267653611.1">
    <property type="nucleotide sequence ID" value="NZ_JAOVZR010000001.1"/>
</dbReference>
<dbReference type="PANTHER" id="PTHR43436">
    <property type="entry name" value="ARAC-FAMILY TRANSCRIPTIONAL REGULATOR"/>
    <property type="match status" value="1"/>
</dbReference>
<name>A0ABT3Z8G8_9HYPH</name>
<dbReference type="Proteomes" id="UP001073227">
    <property type="component" value="Unassembled WGS sequence"/>
</dbReference>
<sequence>MTIPDLARRVDEFIGSSTDTLMGRATDIVGLYVHRQTQPSRFEAVVYNPVICLNLQGCKEVTIGDRSVISGTGESLIVSHDLPVMARVIEASPQHPYLAIIIGLDIAILRSLVEDVGTALAEQRQPKPLAASAAEPALVAAVGRYFALANNPVEAKVMAP</sequence>
<organism evidence="2 3">
    <name type="scientific">Hoeflea algicola</name>
    <dbReference type="NCBI Taxonomy" id="2983763"/>
    <lineage>
        <taxon>Bacteria</taxon>
        <taxon>Pseudomonadati</taxon>
        <taxon>Pseudomonadota</taxon>
        <taxon>Alphaproteobacteria</taxon>
        <taxon>Hyphomicrobiales</taxon>
        <taxon>Rhizobiaceae</taxon>
        <taxon>Hoeflea</taxon>
    </lineage>
</organism>
<proteinExistence type="predicted"/>
<feature type="domain" description="Transcription regulator HTH AraC N-terminal" evidence="1">
    <location>
        <begin position="28"/>
        <end position="160"/>
    </location>
</feature>
<evidence type="ECO:0000259" key="1">
    <source>
        <dbReference type="Pfam" id="PF06719"/>
    </source>
</evidence>
<dbReference type="PANTHER" id="PTHR43436:SF1">
    <property type="entry name" value="TRANSCRIPTIONAL REGULATORY PROTEIN"/>
    <property type="match status" value="1"/>
</dbReference>
<evidence type="ECO:0000313" key="2">
    <source>
        <dbReference type="EMBL" id="MCY0148019.1"/>
    </source>
</evidence>
<reference evidence="2" key="1">
    <citation type="submission" date="2022-10" db="EMBL/GenBank/DDBJ databases">
        <title>Hoeflea sp. G2-23, isolated from marine algae.</title>
        <authorList>
            <person name="Kristyanto S."/>
            <person name="Kim J.M."/>
            <person name="Jeon C.O."/>
        </authorList>
    </citation>
    <scope>NUCLEOTIDE SEQUENCE</scope>
    <source>
        <strain evidence="2">G2-23</strain>
    </source>
</reference>
<dbReference type="InterPro" id="IPR009594">
    <property type="entry name" value="Tscrpt_reg_HTH_AraC_N"/>
</dbReference>
<dbReference type="Pfam" id="PF06719">
    <property type="entry name" value="AraC_N"/>
    <property type="match status" value="1"/>
</dbReference>
<accession>A0ABT3Z8G8</accession>
<keyword evidence="3" id="KW-1185">Reference proteome</keyword>
<protein>
    <submittedName>
        <fullName evidence="2">AraC family transcriptional regulator</fullName>
    </submittedName>
</protein>
<comment type="caution">
    <text evidence="2">The sequence shown here is derived from an EMBL/GenBank/DDBJ whole genome shotgun (WGS) entry which is preliminary data.</text>
</comment>
<gene>
    <name evidence="2" type="ORF">OEG84_09925</name>
</gene>
<dbReference type="EMBL" id="JAOVZR010000001">
    <property type="protein sequence ID" value="MCY0148019.1"/>
    <property type="molecule type" value="Genomic_DNA"/>
</dbReference>
<evidence type="ECO:0000313" key="3">
    <source>
        <dbReference type="Proteomes" id="UP001073227"/>
    </source>
</evidence>